<dbReference type="PANTHER" id="PTHR36927:SF1">
    <property type="entry name" value="MDO-LIKE PROTEIN"/>
    <property type="match status" value="1"/>
</dbReference>
<accession>A0ABT9EMK2</accession>
<evidence type="ECO:0000313" key="3">
    <source>
        <dbReference type="EMBL" id="MDP1027878.1"/>
    </source>
</evidence>
<feature type="transmembrane region" description="Helical" evidence="1">
    <location>
        <begin position="115"/>
        <end position="134"/>
    </location>
</feature>
<feature type="transmembrane region" description="Helical" evidence="1">
    <location>
        <begin position="218"/>
        <end position="238"/>
    </location>
</feature>
<proteinExistence type="predicted"/>
<dbReference type="InterPro" id="IPR050623">
    <property type="entry name" value="Glucan_succinyl_AcylTrfase"/>
</dbReference>
<feature type="transmembrane region" description="Helical" evidence="1">
    <location>
        <begin position="12"/>
        <end position="30"/>
    </location>
</feature>
<keyword evidence="3" id="KW-0808">Transferase</keyword>
<dbReference type="InterPro" id="IPR002656">
    <property type="entry name" value="Acyl_transf_3_dom"/>
</dbReference>
<keyword evidence="3" id="KW-0012">Acyltransferase</keyword>
<feature type="transmembrane region" description="Helical" evidence="1">
    <location>
        <begin position="79"/>
        <end position="103"/>
    </location>
</feature>
<keyword evidence="1" id="KW-0812">Transmembrane</keyword>
<feature type="domain" description="Acyltransferase 3" evidence="2">
    <location>
        <begin position="14"/>
        <end position="340"/>
    </location>
</feature>
<comment type="caution">
    <text evidence="3">The sequence shown here is derived from an EMBL/GenBank/DDBJ whole genome shotgun (WGS) entry which is preliminary data.</text>
</comment>
<feature type="transmembrane region" description="Helical" evidence="1">
    <location>
        <begin position="320"/>
        <end position="339"/>
    </location>
</feature>
<evidence type="ECO:0000259" key="2">
    <source>
        <dbReference type="Pfam" id="PF01757"/>
    </source>
</evidence>
<evidence type="ECO:0000256" key="1">
    <source>
        <dbReference type="SAM" id="Phobius"/>
    </source>
</evidence>
<feature type="transmembrane region" description="Helical" evidence="1">
    <location>
        <begin position="50"/>
        <end position="67"/>
    </location>
</feature>
<keyword evidence="4" id="KW-1185">Reference proteome</keyword>
<dbReference type="PANTHER" id="PTHR36927">
    <property type="entry name" value="BLR4337 PROTEIN"/>
    <property type="match status" value="1"/>
</dbReference>
<feature type="transmembrane region" description="Helical" evidence="1">
    <location>
        <begin position="193"/>
        <end position="211"/>
    </location>
</feature>
<organism evidence="3 4">
    <name type="scientific">Sphingomonas aurea</name>
    <dbReference type="NCBI Taxonomy" id="3063994"/>
    <lineage>
        <taxon>Bacteria</taxon>
        <taxon>Pseudomonadati</taxon>
        <taxon>Pseudomonadota</taxon>
        <taxon>Alphaproteobacteria</taxon>
        <taxon>Sphingomonadales</taxon>
        <taxon>Sphingomonadaceae</taxon>
        <taxon>Sphingomonas</taxon>
    </lineage>
</organism>
<reference evidence="3 4" key="1">
    <citation type="submission" date="2023-07" db="EMBL/GenBank/DDBJ databases">
        <authorList>
            <person name="Kim M.K."/>
        </authorList>
    </citation>
    <scope>NUCLEOTIDE SEQUENCE [LARGE SCALE GENOMIC DNA]</scope>
    <source>
        <strain evidence="3 4">KR1UV-12</strain>
    </source>
</reference>
<dbReference type="RefSeq" id="WP_305173593.1">
    <property type="nucleotide sequence ID" value="NZ_JAUUDS010000006.1"/>
</dbReference>
<evidence type="ECO:0000313" key="4">
    <source>
        <dbReference type="Proteomes" id="UP001230685"/>
    </source>
</evidence>
<feature type="transmembrane region" description="Helical" evidence="1">
    <location>
        <begin position="155"/>
        <end position="173"/>
    </location>
</feature>
<gene>
    <name evidence="3" type="ORF">Q5H91_11685</name>
</gene>
<feature type="transmembrane region" description="Helical" evidence="1">
    <location>
        <begin position="258"/>
        <end position="276"/>
    </location>
</feature>
<dbReference type="EMBL" id="JAUUDS010000006">
    <property type="protein sequence ID" value="MDP1027878.1"/>
    <property type="molecule type" value="Genomic_DNA"/>
</dbReference>
<keyword evidence="1" id="KW-0472">Membrane</keyword>
<dbReference type="Proteomes" id="UP001230685">
    <property type="component" value="Unassembled WGS sequence"/>
</dbReference>
<sequence length="370" mass="40012">MSAATQGRIEGLVAWRALLMLGGLLLHATMGREDYAPFAAINIVSGSFRMGTFFMISGLLTGFALTRHPDGPEWVTRRLLQLAVPTLVGLAVICPVVRMLLVAGEPGSTPPLSVYHLWFMVALMHYTGIAWLVARVDRRWPLFRRVESGTMLARLRQSLLLVAVGTLAFLLMVETSAATAWLDDQGESLLRHLPLVVGYAPLFLLGLACGQMPTLRRILTGGVGVPAAIIAVATMAHLGARWWLPLLRPEVAASAEQLLLMAGAAWCPPAATALILRSALAIRRVPVVLAQLSDASLTMYLLHYPLMLAARLAIAPLAPSPWTGFAVMLVAGGSLSYLIHRRVVLRVPLVALLLTGRWPRRSTALQPVTV</sequence>
<protein>
    <submittedName>
        <fullName evidence="3">Acyltransferase family protein</fullName>
    </submittedName>
</protein>
<dbReference type="GO" id="GO:0016746">
    <property type="term" value="F:acyltransferase activity"/>
    <property type="evidence" value="ECO:0007669"/>
    <property type="project" value="UniProtKB-KW"/>
</dbReference>
<name>A0ABT9EMK2_9SPHN</name>
<dbReference type="Pfam" id="PF01757">
    <property type="entry name" value="Acyl_transf_3"/>
    <property type="match status" value="1"/>
</dbReference>
<keyword evidence="1" id="KW-1133">Transmembrane helix</keyword>